<sequence length="627" mass="69593">MPGAADDGYYAGMAEAKKDEYEHDIKASGHAPDSHPAAHLHGAEVKANVQDGDYCPPTEEERATLRRVPEKLPWTAYAIAVCELAERFSYYGCQQVFQNFVQWPRPSTSRAGAGGSNNQSGALGKGQQTATGINTFNQFWVYCMPLLGAYLADTRWGRFKTICIAIAIALVGHVLLIVSSIPSVLDNPDGAMACFVIAIIVMGLGTGWFKSSISPMIAEQVKGTKQSVTTLPTGERVIVDPTLTVARIFMYFYLFINIGALGGQLGMSFSEKYVGFWLAYSLPTIVFMICIPVLFWGRNKYVKTPPSGSVYAECIRLWRFAARGRFSWNPIRCWKQMTADDFWENAKPSKQLGESKPRWMTFDDAWVDEVRRGFKACTVFIWIPAYWLCYNQIVNNLTSQAGTMIVNGLPNEVTSNLDPFALIIFIPIFDLFLYPFFRKIGFNFTPLKRITAGFITGAAAMLWAAIIQWRIYKTSQCGYQASNCWDINGDGIADFGADGSEDGAVLLPAPINVWAQTGSYVLIAFSEIFASITGLEYAFSKAPASMRSFVMAVFLFTSAISAALQQAFISLAEDPNLIWNYGVFGVISFIAGIFFWFSFRSLDADEERLNQLDQGGFVDPNLVNEKN</sequence>
<gene>
    <name evidence="1" type="ORF">IE53DRAFT_193919</name>
</gene>
<evidence type="ECO:0000313" key="2">
    <source>
        <dbReference type="Proteomes" id="UP000245626"/>
    </source>
</evidence>
<proteinExistence type="predicted"/>
<name>A0ACD0NRP2_9BASI</name>
<keyword evidence="2" id="KW-1185">Reference proteome</keyword>
<dbReference type="EMBL" id="KZ820192">
    <property type="protein sequence ID" value="PWN48494.1"/>
    <property type="molecule type" value="Genomic_DNA"/>
</dbReference>
<protein>
    <submittedName>
        <fullName evidence="1">PTR2-domain-containing protein</fullName>
    </submittedName>
</protein>
<evidence type="ECO:0000313" key="1">
    <source>
        <dbReference type="EMBL" id="PWN48494.1"/>
    </source>
</evidence>
<reference evidence="1 2" key="1">
    <citation type="journal article" date="2018" name="Mol. Biol. Evol.">
        <title>Broad Genomic Sampling Reveals a Smut Pathogenic Ancestry of the Fungal Clade Ustilaginomycotina.</title>
        <authorList>
            <person name="Kijpornyongpan T."/>
            <person name="Mondo S.J."/>
            <person name="Barry K."/>
            <person name="Sandor L."/>
            <person name="Lee J."/>
            <person name="Lipzen A."/>
            <person name="Pangilinan J."/>
            <person name="LaButti K."/>
            <person name="Hainaut M."/>
            <person name="Henrissat B."/>
            <person name="Grigoriev I.V."/>
            <person name="Spatafora J.W."/>
            <person name="Aime M.C."/>
        </authorList>
    </citation>
    <scope>NUCLEOTIDE SEQUENCE [LARGE SCALE GENOMIC DNA]</scope>
    <source>
        <strain evidence="1 2">SA 807</strain>
    </source>
</reference>
<accession>A0ACD0NRP2</accession>
<organism evidence="1 2">
    <name type="scientific">Violaceomyces palustris</name>
    <dbReference type="NCBI Taxonomy" id="1673888"/>
    <lineage>
        <taxon>Eukaryota</taxon>
        <taxon>Fungi</taxon>
        <taxon>Dikarya</taxon>
        <taxon>Basidiomycota</taxon>
        <taxon>Ustilaginomycotina</taxon>
        <taxon>Ustilaginomycetes</taxon>
        <taxon>Violaceomycetales</taxon>
        <taxon>Violaceomycetaceae</taxon>
        <taxon>Violaceomyces</taxon>
    </lineage>
</organism>
<dbReference type="Proteomes" id="UP000245626">
    <property type="component" value="Unassembled WGS sequence"/>
</dbReference>